<organism evidence="3 4">
    <name type="scientific">Naegleria lovaniensis</name>
    <name type="common">Amoeba</name>
    <dbReference type="NCBI Taxonomy" id="51637"/>
    <lineage>
        <taxon>Eukaryota</taxon>
        <taxon>Discoba</taxon>
        <taxon>Heterolobosea</taxon>
        <taxon>Tetramitia</taxon>
        <taxon>Eutetramitia</taxon>
        <taxon>Vahlkampfiidae</taxon>
        <taxon>Naegleria</taxon>
    </lineage>
</organism>
<dbReference type="PANTHER" id="PTHR14096">
    <property type="entry name" value="APOLIPOPROTEIN L"/>
    <property type="match status" value="1"/>
</dbReference>
<feature type="transmembrane region" description="Helical" evidence="2">
    <location>
        <begin position="193"/>
        <end position="211"/>
    </location>
</feature>
<comment type="similarity">
    <text evidence="1">Belongs to the apolipoprotein L family.</text>
</comment>
<dbReference type="RefSeq" id="XP_044545691.1">
    <property type="nucleotide sequence ID" value="XM_044698103.1"/>
</dbReference>
<keyword evidence="2" id="KW-1133">Transmembrane helix</keyword>
<dbReference type="GO" id="GO:0008289">
    <property type="term" value="F:lipid binding"/>
    <property type="evidence" value="ECO:0007669"/>
    <property type="project" value="InterPro"/>
</dbReference>
<name>A0AA88GFJ3_NAELO</name>
<dbReference type="GO" id="GO:0042157">
    <property type="term" value="P:lipoprotein metabolic process"/>
    <property type="evidence" value="ECO:0007669"/>
    <property type="project" value="InterPro"/>
</dbReference>
<feature type="transmembrane region" description="Helical" evidence="2">
    <location>
        <begin position="217"/>
        <end position="240"/>
    </location>
</feature>
<dbReference type="GO" id="GO:0006869">
    <property type="term" value="P:lipid transport"/>
    <property type="evidence" value="ECO:0007669"/>
    <property type="project" value="InterPro"/>
</dbReference>
<evidence type="ECO:0000256" key="2">
    <source>
        <dbReference type="SAM" id="Phobius"/>
    </source>
</evidence>
<dbReference type="Proteomes" id="UP000816034">
    <property type="component" value="Unassembled WGS sequence"/>
</dbReference>
<dbReference type="Pfam" id="PF05461">
    <property type="entry name" value="ApoL"/>
    <property type="match status" value="1"/>
</dbReference>
<comment type="caution">
    <text evidence="3">The sequence shown here is derived from an EMBL/GenBank/DDBJ whole genome shotgun (WGS) entry which is preliminary data.</text>
</comment>
<keyword evidence="4" id="KW-1185">Reference proteome</keyword>
<dbReference type="AlphaFoldDB" id="A0AA88GFJ3"/>
<evidence type="ECO:0000313" key="4">
    <source>
        <dbReference type="Proteomes" id="UP000816034"/>
    </source>
</evidence>
<dbReference type="PANTHER" id="PTHR14096:SF28">
    <property type="entry name" value="APOLIPOPROTEIN L, 1-RELATED"/>
    <property type="match status" value="1"/>
</dbReference>
<dbReference type="GO" id="GO:0005576">
    <property type="term" value="C:extracellular region"/>
    <property type="evidence" value="ECO:0007669"/>
    <property type="project" value="InterPro"/>
</dbReference>
<protein>
    <submittedName>
        <fullName evidence="3">Uncharacterized protein</fullName>
    </submittedName>
</protein>
<evidence type="ECO:0000256" key="1">
    <source>
        <dbReference type="ARBA" id="ARBA00010090"/>
    </source>
</evidence>
<evidence type="ECO:0000313" key="3">
    <source>
        <dbReference type="EMBL" id="KAG2378429.1"/>
    </source>
</evidence>
<sequence>MHTPQQQFQQYNMQSNTQPQVFASQQPTTANMMMEVNNPNASLLNNPSQMSNPNQQQVSYPNVATAGVCYNPYDTYFDHQVQSTTTINKLFQIESGLTPLPPKKVSQIQPQQPPVSTFTTTTTTVTSQQHDLLAAIQIPPPSLEQANHLAQLEQDAKKWLQHRLQVIEMLQALVNDLNKVATKTTKTKIGGTASNIIGAGLLVGGVIAAPFTLGGSLLASTAGLGLVGAGTAVTVGSSIVEWKHAKKMAKLTQIELEKDTKEMNEMLRKIFEYRSIDTYMEYRVLNFENSKVTVMQFVNALVGNGAGNAVGCIGSGKLTHGSAGATSLASLLIKGAIPIVSIPVDIALLVQESKRLHGKEPSKLASKIVPVIDSLKLQTQLATGQ</sequence>
<keyword evidence="2" id="KW-0472">Membrane</keyword>
<dbReference type="GO" id="GO:0016020">
    <property type="term" value="C:membrane"/>
    <property type="evidence" value="ECO:0007669"/>
    <property type="project" value="TreeGrafter"/>
</dbReference>
<reference evidence="3 4" key="1">
    <citation type="journal article" date="2018" name="BMC Genomics">
        <title>The genome of Naegleria lovaniensis, the basis for a comparative approach to unravel pathogenicity factors of the human pathogenic amoeba N. fowleri.</title>
        <authorList>
            <person name="Liechti N."/>
            <person name="Schurch N."/>
            <person name="Bruggmann R."/>
            <person name="Wittwer M."/>
        </authorList>
    </citation>
    <scope>NUCLEOTIDE SEQUENCE [LARGE SCALE GENOMIC DNA]</scope>
    <source>
        <strain evidence="3 4">ATCC 30569</strain>
    </source>
</reference>
<gene>
    <name evidence="3" type="ORF">C9374_008068</name>
</gene>
<dbReference type="InterPro" id="IPR008405">
    <property type="entry name" value="ApoL"/>
</dbReference>
<keyword evidence="2" id="KW-0812">Transmembrane</keyword>
<dbReference type="EMBL" id="PYSW02000032">
    <property type="protein sequence ID" value="KAG2378429.1"/>
    <property type="molecule type" value="Genomic_DNA"/>
</dbReference>
<dbReference type="GeneID" id="68100522"/>
<accession>A0AA88GFJ3</accession>
<proteinExistence type="inferred from homology"/>